<dbReference type="PANTHER" id="PTHR20961">
    <property type="entry name" value="GLYCOSYLTRANSFERASE"/>
    <property type="match status" value="1"/>
</dbReference>
<evidence type="ECO:0000256" key="4">
    <source>
        <dbReference type="ARBA" id="ARBA00023180"/>
    </source>
</evidence>
<evidence type="ECO:0000259" key="5">
    <source>
        <dbReference type="Pfam" id="PF04577"/>
    </source>
</evidence>
<gene>
    <name evidence="6" type="primary">X2AT1</name>
</gene>
<dbReference type="InterPro" id="IPR007657">
    <property type="entry name" value="Glycosyltransferase_61"/>
</dbReference>
<evidence type="ECO:0000256" key="2">
    <source>
        <dbReference type="ARBA" id="ARBA00022676"/>
    </source>
</evidence>
<dbReference type="EMBL" id="OP298007">
    <property type="protein sequence ID" value="UXL82352.1"/>
    <property type="molecule type" value="mRNA"/>
</dbReference>
<sequence length="456" mass="51974">MNSSRATIGSKLKSQGMMVMNKRIQSKAFALSTTILAIGFVVLMSQQASLHWRSEWYKGAADTVKFPGSYKEGEGIVCDRSHFRTDLCTAFGHVQMHANLSSILLHAQDKSNFGIEEKVRPYTRKWEKDVMAIVHEVTLKSVPLTSSSNVNCDVVHNVPAIVYSTSGYTGNLYHEFNDGIIPMYITTQHLEKEVVFIIVDCHNWWLTKYDEILKQLTKYRVINFENETMVHCFPEVTVGLFIHGDLMIDPSLMVHNKSILDFRAFVNRAYTPHWFVPEPNSDQPRLVILVREGNRVILNLKEVVGLAEQLGFNVTVWKPLRTTELKTTYALLNSSHVLLGVHGAALTHFLFMRPGSVFIQVIPLGTEWASDTYFGEPAERMGFQYIGYKIGLEESTLSHKYSKNDIVLRNPRAVVQQGWAVTKQIYLESQDVIINLSRMKRVLIRAKRKANKFMSL</sequence>
<dbReference type="GO" id="GO:0000139">
    <property type="term" value="C:Golgi membrane"/>
    <property type="evidence" value="ECO:0007669"/>
    <property type="project" value="UniProtKB-SubCell"/>
</dbReference>
<name>A0A977WK45_PINTA</name>
<comment type="subcellular location">
    <subcellularLocation>
        <location evidence="1">Golgi apparatus membrane</location>
        <topology evidence="1">Single-pass type II membrane protein</topology>
    </subcellularLocation>
</comment>
<feature type="domain" description="Glycosyltransferase 61 catalytic" evidence="5">
    <location>
        <begin position="277"/>
        <end position="359"/>
    </location>
</feature>
<proteinExistence type="evidence at transcript level"/>
<dbReference type="PANTHER" id="PTHR20961:SF98">
    <property type="entry name" value="GLYCOSYLTRANSFERASE"/>
    <property type="match status" value="1"/>
</dbReference>
<dbReference type="InterPro" id="IPR049625">
    <property type="entry name" value="Glyco_transf_61_cat"/>
</dbReference>
<protein>
    <submittedName>
        <fullName evidence="6">Xylan 2-O-arabinosyltransferase 1</fullName>
    </submittedName>
</protein>
<keyword evidence="2" id="KW-0328">Glycosyltransferase</keyword>
<reference evidence="6" key="1">
    <citation type="journal article" date="2022" name="Planta">
        <title>Independent recruitment of glycosyltransferase family 61 members for xylan substitutions in conifers.</title>
        <authorList>
            <person name="Zhong R."/>
            <person name="Phillips D.R."/>
            <person name="Ye Z.H."/>
        </authorList>
    </citation>
    <scope>NUCLEOTIDE SEQUENCE</scope>
</reference>
<accession>A0A977WK45</accession>
<keyword evidence="3" id="KW-0808">Transferase</keyword>
<keyword evidence="4" id="KW-0325">Glycoprotein</keyword>
<evidence type="ECO:0000256" key="1">
    <source>
        <dbReference type="ARBA" id="ARBA00004323"/>
    </source>
</evidence>
<evidence type="ECO:0000313" key="6">
    <source>
        <dbReference type="EMBL" id="UXL82352.1"/>
    </source>
</evidence>
<reference evidence="6" key="2">
    <citation type="submission" date="2022-08" db="EMBL/GenBank/DDBJ databases">
        <authorList>
            <person name="Zhong R."/>
            <person name="Phillips D.R."/>
            <person name="Ye Z.-H."/>
        </authorList>
    </citation>
    <scope>NUCLEOTIDE SEQUENCE</scope>
</reference>
<organism evidence="6">
    <name type="scientific">Pinus taeda</name>
    <name type="common">Loblolly pine</name>
    <dbReference type="NCBI Taxonomy" id="3352"/>
    <lineage>
        <taxon>Eukaryota</taxon>
        <taxon>Viridiplantae</taxon>
        <taxon>Streptophyta</taxon>
        <taxon>Embryophyta</taxon>
        <taxon>Tracheophyta</taxon>
        <taxon>Spermatophyta</taxon>
        <taxon>Pinopsida</taxon>
        <taxon>Pinidae</taxon>
        <taxon>Conifers I</taxon>
        <taxon>Pinales</taxon>
        <taxon>Pinaceae</taxon>
        <taxon>Pinus</taxon>
        <taxon>Pinus subgen. Pinus</taxon>
    </lineage>
</organism>
<evidence type="ECO:0000256" key="3">
    <source>
        <dbReference type="ARBA" id="ARBA00022679"/>
    </source>
</evidence>
<dbReference type="Pfam" id="PF04577">
    <property type="entry name" value="Glyco_transf_61"/>
    <property type="match status" value="1"/>
</dbReference>
<dbReference type="GO" id="GO:0016763">
    <property type="term" value="F:pentosyltransferase activity"/>
    <property type="evidence" value="ECO:0007669"/>
    <property type="project" value="UniProtKB-ARBA"/>
</dbReference>
<dbReference type="AlphaFoldDB" id="A0A977WK45"/>